<keyword evidence="3" id="KW-1185">Reference proteome</keyword>
<dbReference type="EMBL" id="JAVRRT010000001">
    <property type="protein sequence ID" value="KAK5175475.1"/>
    <property type="molecule type" value="Genomic_DNA"/>
</dbReference>
<name>A0AAV9PT22_9PEZI</name>
<evidence type="ECO:0000256" key="1">
    <source>
        <dbReference type="SAM" id="MobiDB-lite"/>
    </source>
</evidence>
<feature type="region of interest" description="Disordered" evidence="1">
    <location>
        <begin position="46"/>
        <end position="71"/>
    </location>
</feature>
<dbReference type="RefSeq" id="XP_064664113.1">
    <property type="nucleotide sequence ID" value="XM_064797879.1"/>
</dbReference>
<organism evidence="2 3">
    <name type="scientific">Saxophila tyrrhenica</name>
    <dbReference type="NCBI Taxonomy" id="1690608"/>
    <lineage>
        <taxon>Eukaryota</taxon>
        <taxon>Fungi</taxon>
        <taxon>Dikarya</taxon>
        <taxon>Ascomycota</taxon>
        <taxon>Pezizomycotina</taxon>
        <taxon>Dothideomycetes</taxon>
        <taxon>Dothideomycetidae</taxon>
        <taxon>Mycosphaerellales</taxon>
        <taxon>Extremaceae</taxon>
        <taxon>Saxophila</taxon>
    </lineage>
</organism>
<dbReference type="GeneID" id="89921964"/>
<dbReference type="Proteomes" id="UP001337655">
    <property type="component" value="Unassembled WGS sequence"/>
</dbReference>
<evidence type="ECO:0000313" key="2">
    <source>
        <dbReference type="EMBL" id="KAK5175475.1"/>
    </source>
</evidence>
<dbReference type="AlphaFoldDB" id="A0AAV9PT22"/>
<reference evidence="2 3" key="1">
    <citation type="submission" date="2023-08" db="EMBL/GenBank/DDBJ databases">
        <title>Black Yeasts Isolated from many extreme environments.</title>
        <authorList>
            <person name="Coleine C."/>
            <person name="Stajich J.E."/>
            <person name="Selbmann L."/>
        </authorList>
    </citation>
    <scope>NUCLEOTIDE SEQUENCE [LARGE SCALE GENOMIC DNA]</scope>
    <source>
        <strain evidence="2 3">CCFEE 5935</strain>
    </source>
</reference>
<proteinExistence type="predicted"/>
<feature type="compositionally biased region" description="Polar residues" evidence="1">
    <location>
        <begin position="46"/>
        <end position="57"/>
    </location>
</feature>
<comment type="caution">
    <text evidence="2">The sequence shown here is derived from an EMBL/GenBank/DDBJ whole genome shotgun (WGS) entry which is preliminary data.</text>
</comment>
<accession>A0AAV9PT22</accession>
<sequence>MAMGDVRLGEVACHCICVVYGERSVEPNVNITSNPHSRLRTTSYRHLPTHNTTLYDSKTQRDTSQRPSRPLSILFPRRPTTKMCGCLTAVSKLWRGEPDPPRPSPRWTTADLTPGKLYNSMHYKSKATARVSHINISIHGTAWSKPAQAVLRYPLIKVSPIVRVKEAGKAAGRAASRAMDQLTGMVADDESDDGWESQRLLPPEGVATTRWKGKGKAHWVLGPTEAQIGHEGISENSDDIPIGLKAKAKVHWLLEANEDGKGYGSISDGSGEIPIGFFPPIPSDWTAAAVRGRNEDVEDLSIGEAGGETYYGLSNSGGRFVTRPNLAAATPRSLLGL</sequence>
<evidence type="ECO:0000313" key="3">
    <source>
        <dbReference type="Proteomes" id="UP001337655"/>
    </source>
</evidence>
<protein>
    <submittedName>
        <fullName evidence="2">Uncharacterized protein</fullName>
    </submittedName>
</protein>
<gene>
    <name evidence="2" type="ORF">LTR77_000614</name>
</gene>